<dbReference type="Pfam" id="PF12796">
    <property type="entry name" value="Ank_2"/>
    <property type="match status" value="4"/>
</dbReference>
<sequence length="684" mass="75854">MRKGWFFENMSGSILSWAALKGDVLKVKEYLHEAGLQTEDGKTALMLAARNGHRDCVNALVDKEKELCDASGRTALHHAGECGQSQIIPVLLPLEGDRLDNQGWTALMLAVCNGHAVCARLLLSQVGKQSTREHTYFGVLGLQTYPPGATALMLAVNIRDEELVELLAPYEHSLTDFIGQTALQYAQNLPRTRSCLRIVDVLLRTRSEAQPLKGMYSLPVAAILGDCEMASACISEAGTRDPAGCTALSLAARCGHPDIVRFLREREQGMQDNRGWPALYYAISKQQKECANLLLMEADLRDYEDQTAFDLCIRTQPALVKRLITSLGVETSSLETALIRRYDRCAVSFLIEETCHYPPRDCTILMAAALSGRVDVAKRFLEQVGQRDECGRTALMHAIIGDSFDVAELLAGYESGLVDEKGWTALMYGVSNGHGTTYVSLLPQEVRRQTSEWSRSWGPGATALMMAATLNDSDAIGLLKVYEVGIIDDTGETALVRALRCGNLEAAKLLVEESIVHDRQGYTQLERLEQMNYRMETRSVLEEDDCNEICDEFGTCFKALYSLLQGTWERLLKTRLSYLTRDSLLARLQALPLPASSLAETIMEALLGEPFASNTLDNELFAMEEALSGEACVVCLSSRPDTVLLPCRHLVVCSYCADRMEHRCPYCREVVEEAVPLEIEQMEY</sequence>
<dbReference type="PANTHER" id="PTHR24120:SF4">
    <property type="entry name" value="GH07239P"/>
    <property type="match status" value="1"/>
</dbReference>
<name>A0A4Z1T4R1_GIAMU</name>
<dbReference type="InterPro" id="IPR002110">
    <property type="entry name" value="Ankyrin_rpt"/>
</dbReference>
<comment type="caution">
    <text evidence="4">The sequence shown here is derived from an EMBL/GenBank/DDBJ whole genome shotgun (WGS) entry which is preliminary data.</text>
</comment>
<organism evidence="4 5">
    <name type="scientific">Giardia muris</name>
    <dbReference type="NCBI Taxonomy" id="5742"/>
    <lineage>
        <taxon>Eukaryota</taxon>
        <taxon>Metamonada</taxon>
        <taxon>Diplomonadida</taxon>
        <taxon>Hexamitidae</taxon>
        <taxon>Giardiinae</taxon>
        <taxon>Giardia</taxon>
    </lineage>
</organism>
<dbReference type="EMBL" id="VDLU01000003">
    <property type="protein sequence ID" value="TNJ27431.1"/>
    <property type="molecule type" value="Genomic_DNA"/>
</dbReference>
<dbReference type="Pfam" id="PF13920">
    <property type="entry name" value="zf-C3HC4_3"/>
    <property type="match status" value="1"/>
</dbReference>
<dbReference type="VEuPathDB" id="GiardiaDB:GMRT_12971"/>
<keyword evidence="2" id="KW-0479">Metal-binding</keyword>
<feature type="repeat" description="ANK" evidence="1">
    <location>
        <begin position="40"/>
        <end position="63"/>
    </location>
</feature>
<dbReference type="InterPro" id="IPR013083">
    <property type="entry name" value="Znf_RING/FYVE/PHD"/>
</dbReference>
<accession>A0A4Z1T4R1</accession>
<keyword evidence="5" id="KW-1185">Reference proteome</keyword>
<dbReference type="PROSITE" id="PS50088">
    <property type="entry name" value="ANK_REPEAT"/>
    <property type="match status" value="1"/>
</dbReference>
<protein>
    <submittedName>
        <fullName evidence="4">Ankyrin repeat protein 2</fullName>
    </submittedName>
</protein>
<dbReference type="Pfam" id="PF00023">
    <property type="entry name" value="Ank"/>
    <property type="match status" value="1"/>
</dbReference>
<reference evidence="4 5" key="1">
    <citation type="submission" date="2019-05" db="EMBL/GenBank/DDBJ databases">
        <title>The compact genome of Giardia muris reveals important steps in the evolution of intestinal protozoan parasites.</title>
        <authorList>
            <person name="Xu F."/>
            <person name="Jimenez-Gonzalez A."/>
            <person name="Einarsson E."/>
            <person name="Astvaldsson A."/>
            <person name="Peirasmaki D."/>
            <person name="Eckmann L."/>
            <person name="Andersson J.O."/>
            <person name="Svard S.G."/>
            <person name="Jerlstrom-Hultqvist J."/>
        </authorList>
    </citation>
    <scope>NUCLEOTIDE SEQUENCE [LARGE SCALE GENOMIC DNA]</scope>
    <source>
        <strain evidence="4 5">Roberts-Thomson</strain>
    </source>
</reference>
<evidence type="ECO:0000259" key="3">
    <source>
        <dbReference type="PROSITE" id="PS50089"/>
    </source>
</evidence>
<keyword evidence="2" id="KW-0863">Zinc-finger</keyword>
<gene>
    <name evidence="4" type="ORF">GMRT_12971</name>
</gene>
<evidence type="ECO:0000313" key="4">
    <source>
        <dbReference type="EMBL" id="TNJ27431.1"/>
    </source>
</evidence>
<dbReference type="SUPFAM" id="SSF48403">
    <property type="entry name" value="Ankyrin repeat"/>
    <property type="match status" value="2"/>
</dbReference>
<dbReference type="InterPro" id="IPR036770">
    <property type="entry name" value="Ankyrin_rpt-contain_sf"/>
</dbReference>
<dbReference type="PROSITE" id="PS50297">
    <property type="entry name" value="ANK_REP_REGION"/>
    <property type="match status" value="1"/>
</dbReference>
<evidence type="ECO:0000313" key="5">
    <source>
        <dbReference type="Proteomes" id="UP000315496"/>
    </source>
</evidence>
<dbReference type="SUPFAM" id="SSF57850">
    <property type="entry name" value="RING/U-box"/>
    <property type="match status" value="1"/>
</dbReference>
<dbReference type="InterPro" id="IPR001841">
    <property type="entry name" value="Znf_RING"/>
</dbReference>
<keyword evidence="2" id="KW-0862">Zinc</keyword>
<dbReference type="OrthoDB" id="1711136at2759"/>
<dbReference type="Gene3D" id="1.25.40.20">
    <property type="entry name" value="Ankyrin repeat-containing domain"/>
    <property type="match status" value="4"/>
</dbReference>
<evidence type="ECO:0000256" key="2">
    <source>
        <dbReference type="PROSITE-ProRule" id="PRU00175"/>
    </source>
</evidence>
<feature type="domain" description="RING-type" evidence="3">
    <location>
        <begin position="632"/>
        <end position="668"/>
    </location>
</feature>
<dbReference type="Proteomes" id="UP000315496">
    <property type="component" value="Chromosome 3"/>
</dbReference>
<proteinExistence type="predicted"/>
<dbReference type="SMART" id="SM00248">
    <property type="entry name" value="ANK"/>
    <property type="match status" value="10"/>
</dbReference>
<dbReference type="PANTHER" id="PTHR24120">
    <property type="entry name" value="GH07239P"/>
    <property type="match status" value="1"/>
</dbReference>
<dbReference type="PROSITE" id="PS50089">
    <property type="entry name" value="ZF_RING_2"/>
    <property type="match status" value="1"/>
</dbReference>
<evidence type="ECO:0000256" key="1">
    <source>
        <dbReference type="PROSITE-ProRule" id="PRU00023"/>
    </source>
</evidence>
<dbReference type="Gene3D" id="3.30.40.10">
    <property type="entry name" value="Zinc/RING finger domain, C3HC4 (zinc finger)"/>
    <property type="match status" value="1"/>
</dbReference>
<keyword evidence="1" id="KW-0040">ANK repeat</keyword>
<dbReference type="GO" id="GO:0008270">
    <property type="term" value="F:zinc ion binding"/>
    <property type="evidence" value="ECO:0007669"/>
    <property type="project" value="UniProtKB-KW"/>
</dbReference>
<dbReference type="AlphaFoldDB" id="A0A4Z1T4R1"/>
<dbReference type="SMART" id="SM00184">
    <property type="entry name" value="RING"/>
    <property type="match status" value="1"/>
</dbReference>